<gene>
    <name evidence="1" type="ORF">EPI10_024751</name>
</gene>
<accession>A0A5B6VZV1</accession>
<name>A0A5B6VZV1_9ROSI</name>
<comment type="caution">
    <text evidence="1">The sequence shown here is derived from an EMBL/GenBank/DDBJ whole genome shotgun (WGS) entry which is preliminary data.</text>
</comment>
<organism evidence="1 2">
    <name type="scientific">Gossypium australe</name>
    <dbReference type="NCBI Taxonomy" id="47621"/>
    <lineage>
        <taxon>Eukaryota</taxon>
        <taxon>Viridiplantae</taxon>
        <taxon>Streptophyta</taxon>
        <taxon>Embryophyta</taxon>
        <taxon>Tracheophyta</taxon>
        <taxon>Spermatophyta</taxon>
        <taxon>Magnoliopsida</taxon>
        <taxon>eudicotyledons</taxon>
        <taxon>Gunneridae</taxon>
        <taxon>Pentapetalae</taxon>
        <taxon>rosids</taxon>
        <taxon>malvids</taxon>
        <taxon>Malvales</taxon>
        <taxon>Malvaceae</taxon>
        <taxon>Malvoideae</taxon>
        <taxon>Gossypium</taxon>
    </lineage>
</organism>
<dbReference type="Proteomes" id="UP000325315">
    <property type="component" value="Unassembled WGS sequence"/>
</dbReference>
<sequence length="70" mass="8243">MEMPTLAQTKRMLSQPIVFSNNLIFHRSSFQHLLDTSFLWAYRSKSKDVFRKEKEVARGGFSKGKEKMMD</sequence>
<evidence type="ECO:0000313" key="1">
    <source>
        <dbReference type="EMBL" id="KAA3474462.1"/>
    </source>
</evidence>
<evidence type="ECO:0000313" key="2">
    <source>
        <dbReference type="Proteomes" id="UP000325315"/>
    </source>
</evidence>
<dbReference type="AlphaFoldDB" id="A0A5B6VZV1"/>
<keyword evidence="2" id="KW-1185">Reference proteome</keyword>
<reference evidence="2" key="1">
    <citation type="journal article" date="2019" name="Plant Biotechnol. J.">
        <title>Genome sequencing of the Australian wild diploid species Gossypium australe highlights disease resistance and delayed gland morphogenesis.</title>
        <authorList>
            <person name="Cai Y."/>
            <person name="Cai X."/>
            <person name="Wang Q."/>
            <person name="Wang P."/>
            <person name="Zhang Y."/>
            <person name="Cai C."/>
            <person name="Xu Y."/>
            <person name="Wang K."/>
            <person name="Zhou Z."/>
            <person name="Wang C."/>
            <person name="Geng S."/>
            <person name="Li B."/>
            <person name="Dong Q."/>
            <person name="Hou Y."/>
            <person name="Wang H."/>
            <person name="Ai P."/>
            <person name="Liu Z."/>
            <person name="Yi F."/>
            <person name="Sun M."/>
            <person name="An G."/>
            <person name="Cheng J."/>
            <person name="Zhang Y."/>
            <person name="Shi Q."/>
            <person name="Xie Y."/>
            <person name="Shi X."/>
            <person name="Chang Y."/>
            <person name="Huang F."/>
            <person name="Chen Y."/>
            <person name="Hong S."/>
            <person name="Mi L."/>
            <person name="Sun Q."/>
            <person name="Zhang L."/>
            <person name="Zhou B."/>
            <person name="Peng R."/>
            <person name="Zhang X."/>
            <person name="Liu F."/>
        </authorList>
    </citation>
    <scope>NUCLEOTIDE SEQUENCE [LARGE SCALE GENOMIC DNA]</scope>
    <source>
        <strain evidence="2">cv. PA1801</strain>
    </source>
</reference>
<protein>
    <submittedName>
        <fullName evidence="1">Uncharacterized protein</fullName>
    </submittedName>
</protein>
<proteinExistence type="predicted"/>
<dbReference type="EMBL" id="SMMG02000005">
    <property type="protein sequence ID" value="KAA3474462.1"/>
    <property type="molecule type" value="Genomic_DNA"/>
</dbReference>